<sequence length="108" mass="12077">MGFKQLLNATGTIRRFNSSSKDMHGNPVKVWSDLATDVPCRLQPRRGREAVQPTQVVVGTHVLFLEIGTDITERDRFVFAPDTYEVLFVGDAAGQGHHLEVDLELVKE</sequence>
<accession>A0A0F9JYU8</accession>
<dbReference type="InterPro" id="IPR008767">
    <property type="entry name" value="Phage_SPP1_head-tail_adaptor"/>
</dbReference>
<reference evidence="1" key="1">
    <citation type="journal article" date="2015" name="Nature">
        <title>Complex archaea that bridge the gap between prokaryotes and eukaryotes.</title>
        <authorList>
            <person name="Spang A."/>
            <person name="Saw J.H."/>
            <person name="Jorgensen S.L."/>
            <person name="Zaremba-Niedzwiedzka K."/>
            <person name="Martijn J."/>
            <person name="Lind A.E."/>
            <person name="van Eijk R."/>
            <person name="Schleper C."/>
            <person name="Guy L."/>
            <person name="Ettema T.J."/>
        </authorList>
    </citation>
    <scope>NUCLEOTIDE SEQUENCE</scope>
</reference>
<name>A0A0F9JYU8_9ZZZZ</name>
<evidence type="ECO:0000313" key="1">
    <source>
        <dbReference type="EMBL" id="KKM74969.1"/>
    </source>
</evidence>
<dbReference type="Pfam" id="PF05521">
    <property type="entry name" value="Phage_HCP"/>
    <property type="match status" value="1"/>
</dbReference>
<proteinExistence type="predicted"/>
<organism evidence="1">
    <name type="scientific">marine sediment metagenome</name>
    <dbReference type="NCBI Taxonomy" id="412755"/>
    <lineage>
        <taxon>unclassified sequences</taxon>
        <taxon>metagenomes</taxon>
        <taxon>ecological metagenomes</taxon>
    </lineage>
</organism>
<dbReference type="AlphaFoldDB" id="A0A0F9JYU8"/>
<evidence type="ECO:0008006" key="2">
    <source>
        <dbReference type="Google" id="ProtNLM"/>
    </source>
</evidence>
<dbReference type="EMBL" id="LAZR01009055">
    <property type="protein sequence ID" value="KKM74969.1"/>
    <property type="molecule type" value="Genomic_DNA"/>
</dbReference>
<gene>
    <name evidence="1" type="ORF">LCGC14_1395080</name>
</gene>
<protein>
    <recommendedName>
        <fullName evidence="2">Head-tail adaptor</fullName>
    </recommendedName>
</protein>
<dbReference type="InterPro" id="IPR038666">
    <property type="entry name" value="SSP1_head-tail_sf"/>
</dbReference>
<comment type="caution">
    <text evidence="1">The sequence shown here is derived from an EMBL/GenBank/DDBJ whole genome shotgun (WGS) entry which is preliminary data.</text>
</comment>
<dbReference type="Gene3D" id="2.40.10.270">
    <property type="entry name" value="Bacteriophage SPP1 head-tail adaptor protein"/>
    <property type="match status" value="1"/>
</dbReference>